<gene>
    <name evidence="4" type="ORF">HELGO_WM20229</name>
</gene>
<dbReference type="EMBL" id="CACVAW010000042">
    <property type="protein sequence ID" value="CAA6810642.1"/>
    <property type="molecule type" value="Genomic_DNA"/>
</dbReference>
<protein>
    <submittedName>
        <fullName evidence="4">4-hydroxybenzoyl-CoA thioesterase family active site</fullName>
    </submittedName>
</protein>
<proteinExistence type="inferred from homology"/>
<dbReference type="CDD" id="cd00586">
    <property type="entry name" value="4HBT"/>
    <property type="match status" value="1"/>
</dbReference>
<evidence type="ECO:0000256" key="2">
    <source>
        <dbReference type="ARBA" id="ARBA00022801"/>
    </source>
</evidence>
<evidence type="ECO:0000256" key="1">
    <source>
        <dbReference type="ARBA" id="ARBA00005953"/>
    </source>
</evidence>
<dbReference type="InterPro" id="IPR029069">
    <property type="entry name" value="HotDog_dom_sf"/>
</dbReference>
<organism evidence="4">
    <name type="scientific">uncultured Campylobacterales bacterium</name>
    <dbReference type="NCBI Taxonomy" id="352960"/>
    <lineage>
        <taxon>Bacteria</taxon>
        <taxon>Pseudomonadati</taxon>
        <taxon>Campylobacterota</taxon>
        <taxon>Epsilonproteobacteria</taxon>
        <taxon>Campylobacterales</taxon>
        <taxon>environmental samples</taxon>
    </lineage>
</organism>
<evidence type="ECO:0000259" key="3">
    <source>
        <dbReference type="Pfam" id="PF03061"/>
    </source>
</evidence>
<dbReference type="PANTHER" id="PTHR31793:SF37">
    <property type="entry name" value="ACYL-COA THIOESTER HYDROLASE YBGC"/>
    <property type="match status" value="1"/>
</dbReference>
<comment type="similarity">
    <text evidence="1">Belongs to the 4-hydroxybenzoyl-CoA thioesterase family.</text>
</comment>
<feature type="domain" description="Thioesterase" evidence="3">
    <location>
        <begin position="14"/>
        <end position="93"/>
    </location>
</feature>
<dbReference type="NCBIfam" id="TIGR00051">
    <property type="entry name" value="YbgC/FadM family acyl-CoA thioesterase"/>
    <property type="match status" value="1"/>
</dbReference>
<dbReference type="InterPro" id="IPR050563">
    <property type="entry name" value="4-hydroxybenzoyl-CoA_TE"/>
</dbReference>
<name>A0A6S6SX35_9BACT</name>
<accession>A0A6S6SX35</accession>
<dbReference type="AlphaFoldDB" id="A0A6S6SX35"/>
<dbReference type="GO" id="GO:0047617">
    <property type="term" value="F:fatty acyl-CoA hydrolase activity"/>
    <property type="evidence" value="ECO:0007669"/>
    <property type="project" value="TreeGrafter"/>
</dbReference>
<keyword evidence="2" id="KW-0378">Hydrolase</keyword>
<evidence type="ECO:0000313" key="4">
    <source>
        <dbReference type="EMBL" id="CAA6810642.1"/>
    </source>
</evidence>
<dbReference type="Pfam" id="PF03061">
    <property type="entry name" value="4HBT"/>
    <property type="match status" value="1"/>
</dbReference>
<dbReference type="InterPro" id="IPR006684">
    <property type="entry name" value="YbgC/YbaW"/>
</dbReference>
<dbReference type="PIRSF" id="PIRSF003230">
    <property type="entry name" value="YbgC"/>
    <property type="match status" value="1"/>
</dbReference>
<dbReference type="InterPro" id="IPR006683">
    <property type="entry name" value="Thioestr_dom"/>
</dbReference>
<sequence length="123" mass="14354">MKLRIYYEDTDISGFVYHTNYLKYCERARSEIFFKSGIPPIIDDFHFVVKDISLKYVSPALFGDEVEVKTKVIKLSSASVNLEQSIYKDEQLLFTANIKLAHLKGDRPYKVDSRFRAVFEKLC</sequence>
<dbReference type="SUPFAM" id="SSF54637">
    <property type="entry name" value="Thioesterase/thiol ester dehydrase-isomerase"/>
    <property type="match status" value="1"/>
</dbReference>
<reference evidence="4" key="1">
    <citation type="submission" date="2020-01" db="EMBL/GenBank/DDBJ databases">
        <authorList>
            <person name="Meier V. D."/>
            <person name="Meier V D."/>
        </authorList>
    </citation>
    <scope>NUCLEOTIDE SEQUENCE</scope>
    <source>
        <strain evidence="4">HLG_WM_MAG_12</strain>
    </source>
</reference>
<dbReference type="PANTHER" id="PTHR31793">
    <property type="entry name" value="4-HYDROXYBENZOYL-COA THIOESTERASE FAMILY MEMBER"/>
    <property type="match status" value="1"/>
</dbReference>
<dbReference type="Gene3D" id="3.10.129.10">
    <property type="entry name" value="Hotdog Thioesterase"/>
    <property type="match status" value="1"/>
</dbReference>